<dbReference type="InterPro" id="IPR044837">
    <property type="entry name" value="REM16-like"/>
</dbReference>
<evidence type="ECO:0000256" key="3">
    <source>
        <dbReference type="ARBA" id="ARBA00023125"/>
    </source>
</evidence>
<dbReference type="PANTHER" id="PTHR31391:SF70">
    <property type="entry name" value="B3 DOMAIN-CONTAINING PROTEIN OS03G0622200"/>
    <property type="match status" value="1"/>
</dbReference>
<dbReference type="SMR" id="A0A8I6Y7H2"/>
<feature type="region of interest" description="Disordered" evidence="6">
    <location>
        <begin position="175"/>
        <end position="249"/>
    </location>
</feature>
<comment type="subcellular location">
    <subcellularLocation>
        <location evidence="1">Nucleus</location>
    </subcellularLocation>
</comment>
<accession>A0A8I6Y7H2</accession>
<dbReference type="Gene3D" id="2.40.330.10">
    <property type="entry name" value="DNA-binding pseudobarrel domain"/>
    <property type="match status" value="2"/>
</dbReference>
<dbReference type="Proteomes" id="UP000011116">
    <property type="component" value="Chromosome 5H"/>
</dbReference>
<evidence type="ECO:0000256" key="2">
    <source>
        <dbReference type="ARBA" id="ARBA00023015"/>
    </source>
</evidence>
<evidence type="ECO:0000313" key="8">
    <source>
        <dbReference type="EnsemblPlants" id="HORVU.MOREX.r3.5HG0437700.1"/>
    </source>
</evidence>
<keyword evidence="2" id="KW-0805">Transcription regulation</keyword>
<feature type="domain" description="TF-B3" evidence="7">
    <location>
        <begin position="56"/>
        <end position="151"/>
    </location>
</feature>
<dbReference type="InterPro" id="IPR003340">
    <property type="entry name" value="B3_DNA-bd"/>
</dbReference>
<dbReference type="CDD" id="cd10017">
    <property type="entry name" value="B3_DNA"/>
    <property type="match status" value="2"/>
</dbReference>
<dbReference type="Pfam" id="PF02362">
    <property type="entry name" value="B3"/>
    <property type="match status" value="2"/>
</dbReference>
<dbReference type="PROSITE" id="PS50863">
    <property type="entry name" value="B3"/>
    <property type="match status" value="2"/>
</dbReference>
<keyword evidence="5" id="KW-0539">Nucleus</keyword>
<evidence type="ECO:0000256" key="4">
    <source>
        <dbReference type="ARBA" id="ARBA00023163"/>
    </source>
</evidence>
<dbReference type="Gramene" id="HORVU.MOREX.r2.5HG0362350.1">
    <property type="protein sequence ID" value="HORVU.MOREX.r2.5HG0362350.1"/>
    <property type="gene ID" value="HORVU.MOREX.r2.5HG0362350"/>
</dbReference>
<reference evidence="8" key="3">
    <citation type="submission" date="2022-01" db="UniProtKB">
        <authorList>
            <consortium name="EnsemblPlants"/>
        </authorList>
    </citation>
    <scope>IDENTIFICATION</scope>
    <source>
        <strain evidence="8">subsp. vulgare</strain>
    </source>
</reference>
<keyword evidence="9" id="KW-1185">Reference proteome</keyword>
<keyword evidence="4" id="KW-0804">Transcription</keyword>
<reference evidence="8" key="2">
    <citation type="submission" date="2020-10" db="EMBL/GenBank/DDBJ databases">
        <authorList>
            <person name="Scholz U."/>
            <person name="Mascher M."/>
            <person name="Fiebig A."/>
        </authorList>
    </citation>
    <scope>NUCLEOTIDE SEQUENCE [LARGE SCALE GENOMIC DNA]</scope>
    <source>
        <strain evidence="8">cv. Morex</strain>
    </source>
</reference>
<reference evidence="9" key="1">
    <citation type="journal article" date="2012" name="Nature">
        <title>A physical, genetic and functional sequence assembly of the barley genome.</title>
        <authorList>
            <consortium name="The International Barley Genome Sequencing Consortium"/>
            <person name="Mayer K.F."/>
            <person name="Waugh R."/>
            <person name="Brown J.W."/>
            <person name="Schulman A."/>
            <person name="Langridge P."/>
            <person name="Platzer M."/>
            <person name="Fincher G.B."/>
            <person name="Muehlbauer G.J."/>
            <person name="Sato K."/>
            <person name="Close T.J."/>
            <person name="Wise R.P."/>
            <person name="Stein N."/>
        </authorList>
    </citation>
    <scope>NUCLEOTIDE SEQUENCE [LARGE SCALE GENOMIC DNA]</scope>
    <source>
        <strain evidence="9">cv. Morex</strain>
    </source>
</reference>
<evidence type="ECO:0000259" key="7">
    <source>
        <dbReference type="PROSITE" id="PS50863"/>
    </source>
</evidence>
<dbReference type="SUPFAM" id="SSF101936">
    <property type="entry name" value="DNA-binding pseudobarrel domain"/>
    <property type="match status" value="2"/>
</dbReference>
<evidence type="ECO:0000313" key="9">
    <source>
        <dbReference type="Proteomes" id="UP000011116"/>
    </source>
</evidence>
<dbReference type="EnsemblPlants" id="HORVU.MOREX.r3.5HG0437700.1">
    <property type="protein sequence ID" value="HORVU.MOREX.r3.5HG0437700.1"/>
    <property type="gene ID" value="HORVU.MOREX.r3.5HG0437700"/>
</dbReference>
<dbReference type="Gramene" id="HORVU.MOREX.r3.5HG0437700.1">
    <property type="protein sequence ID" value="HORVU.MOREX.r3.5HG0437700.1"/>
    <property type="gene ID" value="HORVU.MOREX.r3.5HG0437700"/>
</dbReference>
<dbReference type="PANTHER" id="PTHR31391">
    <property type="entry name" value="B3 DOMAIN-CONTAINING PROTEIN OS11G0197600-RELATED"/>
    <property type="match status" value="1"/>
</dbReference>
<proteinExistence type="predicted"/>
<sequence length="392" mass="44876">MYAITLSPSPKNKNTLSLVRNETMLQEHGRKVMSGQECESCKEWQEHYYWEHMEVKIRFCKVMTGDLSQGIRIPDKFASNFIRQMQTSEGLDLKAPSGETWHVGVSKVANELFMRSGWRDFAKAHELQENDLLLFTSTGIASFEVLIFDESGCEKLSPLFAGRMRKHFDNMVDQAGVDQYPPTDDSDSDDGDTSVPSEFVGSPHKASTSKKYSTKIKPREDLPESPSSSSCHVKLEATEEEESDDDTYTDANYYYSRTVSQLYGDEKQEIVERASIRPGNPAFVVVLLMTHLQRKNNFLTIPCKFAADHLQSKPRQVLLLRPSREDKWHVRCYHSNRTRCFNCQGWVKFVRDNGLHEGDICVFELMKGARKMTMMAVHVIRRKKDGLFVTVG</sequence>
<keyword evidence="3" id="KW-0238">DNA-binding</keyword>
<feature type="compositionally biased region" description="Acidic residues" evidence="6">
    <location>
        <begin position="238"/>
        <end position="248"/>
    </location>
</feature>
<dbReference type="SMART" id="SM01019">
    <property type="entry name" value="B3"/>
    <property type="match status" value="2"/>
</dbReference>
<name>A0A8I6Y7H2_HORVV</name>
<protein>
    <recommendedName>
        <fullName evidence="7">TF-B3 domain-containing protein</fullName>
    </recommendedName>
</protein>
<dbReference type="GO" id="GO:0005634">
    <property type="term" value="C:nucleus"/>
    <property type="evidence" value="ECO:0007669"/>
    <property type="project" value="UniProtKB-SubCell"/>
</dbReference>
<dbReference type="InterPro" id="IPR015300">
    <property type="entry name" value="DNA-bd_pseudobarrel_sf"/>
</dbReference>
<dbReference type="AlphaFoldDB" id="A0A8I6Y7H2"/>
<evidence type="ECO:0000256" key="6">
    <source>
        <dbReference type="SAM" id="MobiDB-lite"/>
    </source>
</evidence>
<dbReference type="GO" id="GO:0003677">
    <property type="term" value="F:DNA binding"/>
    <property type="evidence" value="ECO:0007669"/>
    <property type="project" value="UniProtKB-KW"/>
</dbReference>
<feature type="domain" description="TF-B3" evidence="7">
    <location>
        <begin position="284"/>
        <end position="383"/>
    </location>
</feature>
<evidence type="ECO:0000256" key="1">
    <source>
        <dbReference type="ARBA" id="ARBA00004123"/>
    </source>
</evidence>
<organism evidence="8 9">
    <name type="scientific">Hordeum vulgare subsp. vulgare</name>
    <name type="common">Domesticated barley</name>
    <dbReference type="NCBI Taxonomy" id="112509"/>
    <lineage>
        <taxon>Eukaryota</taxon>
        <taxon>Viridiplantae</taxon>
        <taxon>Streptophyta</taxon>
        <taxon>Embryophyta</taxon>
        <taxon>Tracheophyta</taxon>
        <taxon>Spermatophyta</taxon>
        <taxon>Magnoliopsida</taxon>
        <taxon>Liliopsida</taxon>
        <taxon>Poales</taxon>
        <taxon>Poaceae</taxon>
        <taxon>BOP clade</taxon>
        <taxon>Pooideae</taxon>
        <taxon>Triticodae</taxon>
        <taxon>Triticeae</taxon>
        <taxon>Hordeinae</taxon>
        <taxon>Hordeum</taxon>
    </lineage>
</organism>
<evidence type="ECO:0000256" key="5">
    <source>
        <dbReference type="ARBA" id="ARBA00023242"/>
    </source>
</evidence>